<evidence type="ECO:0000313" key="2">
    <source>
        <dbReference type="EMBL" id="KAI8581503.1"/>
    </source>
</evidence>
<protein>
    <submittedName>
        <fullName evidence="2">Uncharacterized protein</fullName>
    </submittedName>
</protein>
<keyword evidence="3" id="KW-1185">Reference proteome</keyword>
<dbReference type="Proteomes" id="UP001206595">
    <property type="component" value="Unassembled WGS sequence"/>
</dbReference>
<dbReference type="RefSeq" id="XP_051446507.1">
    <property type="nucleotide sequence ID" value="XM_051592948.1"/>
</dbReference>
<feature type="region of interest" description="Disordered" evidence="1">
    <location>
        <begin position="90"/>
        <end position="133"/>
    </location>
</feature>
<feature type="compositionally biased region" description="Low complexity" evidence="1">
    <location>
        <begin position="94"/>
        <end position="105"/>
    </location>
</feature>
<name>A0AAD5ECP0_UMBRA</name>
<gene>
    <name evidence="2" type="ORF">K450DRAFT_270030</name>
</gene>
<accession>A0AAD5ECP0</accession>
<dbReference type="GeneID" id="75918290"/>
<proteinExistence type="predicted"/>
<dbReference type="AlphaFoldDB" id="A0AAD5ECP0"/>
<reference evidence="2" key="1">
    <citation type="submission" date="2021-06" db="EMBL/GenBank/DDBJ databases">
        <authorList>
            <consortium name="DOE Joint Genome Institute"/>
            <person name="Mondo S.J."/>
            <person name="Amses K.R."/>
            <person name="Simmons D.R."/>
            <person name="Longcore J.E."/>
            <person name="Seto K."/>
            <person name="Alves G.H."/>
            <person name="Bonds A.E."/>
            <person name="Quandt C.A."/>
            <person name="Davis W.J."/>
            <person name="Chang Y."/>
            <person name="Letcher P.M."/>
            <person name="Powell M.J."/>
            <person name="Kuo A."/>
            <person name="Labutti K."/>
            <person name="Pangilinan J."/>
            <person name="Andreopoulos W."/>
            <person name="Tritt A."/>
            <person name="Riley R."/>
            <person name="Hundley H."/>
            <person name="Johnson J."/>
            <person name="Lipzen A."/>
            <person name="Barry K."/>
            <person name="Berbee M.L."/>
            <person name="Buchler N.E."/>
            <person name="Grigoriev I.V."/>
            <person name="Spatafora J.W."/>
            <person name="Stajich J.E."/>
            <person name="James T.Y."/>
        </authorList>
    </citation>
    <scope>NUCLEOTIDE SEQUENCE</scope>
    <source>
        <strain evidence="2">AG</strain>
    </source>
</reference>
<organism evidence="2 3">
    <name type="scientific">Umbelopsis ramanniana AG</name>
    <dbReference type="NCBI Taxonomy" id="1314678"/>
    <lineage>
        <taxon>Eukaryota</taxon>
        <taxon>Fungi</taxon>
        <taxon>Fungi incertae sedis</taxon>
        <taxon>Mucoromycota</taxon>
        <taxon>Mucoromycotina</taxon>
        <taxon>Umbelopsidomycetes</taxon>
        <taxon>Umbelopsidales</taxon>
        <taxon>Umbelopsidaceae</taxon>
        <taxon>Umbelopsis</taxon>
    </lineage>
</organism>
<sequence>MSLPHRTYSRHKIAVRQRSMSLTDDFECRLFDSPYRSQFDSDDNVGYSSYSYEPVPVLVMARQQGFVFNEEVLVSPLRRRSGYETLASMCKTNSSSGSEDGCGSSQDELDDGSVNEENHTQTSLSKDTTQAPERVVEIKLRATECDIWPE</sequence>
<comment type="caution">
    <text evidence="2">The sequence shown here is derived from an EMBL/GenBank/DDBJ whole genome shotgun (WGS) entry which is preliminary data.</text>
</comment>
<evidence type="ECO:0000256" key="1">
    <source>
        <dbReference type="SAM" id="MobiDB-lite"/>
    </source>
</evidence>
<reference evidence="2" key="2">
    <citation type="journal article" date="2022" name="Proc. Natl. Acad. Sci. U.S.A.">
        <title>Diploid-dominant life cycles characterize the early evolution of Fungi.</title>
        <authorList>
            <person name="Amses K.R."/>
            <person name="Simmons D.R."/>
            <person name="Longcore J.E."/>
            <person name="Mondo S.J."/>
            <person name="Seto K."/>
            <person name="Jeronimo G.H."/>
            <person name="Bonds A.E."/>
            <person name="Quandt C.A."/>
            <person name="Davis W.J."/>
            <person name="Chang Y."/>
            <person name="Federici B.A."/>
            <person name="Kuo A."/>
            <person name="LaButti K."/>
            <person name="Pangilinan J."/>
            <person name="Andreopoulos W."/>
            <person name="Tritt A."/>
            <person name="Riley R."/>
            <person name="Hundley H."/>
            <person name="Johnson J."/>
            <person name="Lipzen A."/>
            <person name="Barry K."/>
            <person name="Lang B.F."/>
            <person name="Cuomo C.A."/>
            <person name="Buchler N.E."/>
            <person name="Grigoriev I.V."/>
            <person name="Spatafora J.W."/>
            <person name="Stajich J.E."/>
            <person name="James T.Y."/>
        </authorList>
    </citation>
    <scope>NUCLEOTIDE SEQUENCE</scope>
    <source>
        <strain evidence="2">AG</strain>
    </source>
</reference>
<evidence type="ECO:0000313" key="3">
    <source>
        <dbReference type="Proteomes" id="UP001206595"/>
    </source>
</evidence>
<feature type="compositionally biased region" description="Polar residues" evidence="1">
    <location>
        <begin position="120"/>
        <end position="131"/>
    </location>
</feature>
<dbReference type="EMBL" id="MU620905">
    <property type="protein sequence ID" value="KAI8581503.1"/>
    <property type="molecule type" value="Genomic_DNA"/>
</dbReference>